<dbReference type="SUPFAM" id="SSF56672">
    <property type="entry name" value="DNA/RNA polymerases"/>
    <property type="match status" value="1"/>
</dbReference>
<reference evidence="2" key="1">
    <citation type="journal article" date="2022" name="Int. J. Mol. Sci.">
        <title>Draft Genome of Tanacetum Coccineum: Genomic Comparison of Closely Related Tanacetum-Family Plants.</title>
        <authorList>
            <person name="Yamashiro T."/>
            <person name="Shiraishi A."/>
            <person name="Nakayama K."/>
            <person name="Satake H."/>
        </authorList>
    </citation>
    <scope>NUCLEOTIDE SEQUENCE</scope>
</reference>
<dbReference type="Proteomes" id="UP001151760">
    <property type="component" value="Unassembled WGS sequence"/>
</dbReference>
<evidence type="ECO:0000313" key="3">
    <source>
        <dbReference type="Proteomes" id="UP001151760"/>
    </source>
</evidence>
<reference evidence="2" key="2">
    <citation type="submission" date="2022-01" db="EMBL/GenBank/DDBJ databases">
        <authorList>
            <person name="Yamashiro T."/>
            <person name="Shiraishi A."/>
            <person name="Satake H."/>
            <person name="Nakayama K."/>
        </authorList>
    </citation>
    <scope>NUCLEOTIDE SEQUENCE</scope>
</reference>
<name>A0ABQ4ZQU4_9ASTR</name>
<gene>
    <name evidence="2" type="ORF">Tco_0799623</name>
</gene>
<evidence type="ECO:0000313" key="2">
    <source>
        <dbReference type="EMBL" id="GJS92655.1"/>
    </source>
</evidence>
<dbReference type="InterPro" id="IPR013103">
    <property type="entry name" value="RVT_2"/>
</dbReference>
<dbReference type="EMBL" id="BQNB010011597">
    <property type="protein sequence ID" value="GJS92655.1"/>
    <property type="molecule type" value="Genomic_DNA"/>
</dbReference>
<accession>A0ABQ4ZQU4</accession>
<sequence length="119" mass="13432">MWLFCHKYLANGILNRYKTRLIANGSTQLEGFDVDETFSSVVKPGTIRTVLSLATSRHWPVYQLDFKNAFVDGDLSETGTNTAYLLLYVDDIVLTASSETLLQQIISSLHQEFSMTDMC</sequence>
<dbReference type="Pfam" id="PF07727">
    <property type="entry name" value="RVT_2"/>
    <property type="match status" value="1"/>
</dbReference>
<feature type="domain" description="Reverse transcriptase Ty1/copia-type" evidence="1">
    <location>
        <begin position="2"/>
        <end position="78"/>
    </location>
</feature>
<evidence type="ECO:0000259" key="1">
    <source>
        <dbReference type="Pfam" id="PF07727"/>
    </source>
</evidence>
<comment type="caution">
    <text evidence="2">The sequence shown here is derived from an EMBL/GenBank/DDBJ whole genome shotgun (WGS) entry which is preliminary data.</text>
</comment>
<proteinExistence type="predicted"/>
<dbReference type="InterPro" id="IPR043502">
    <property type="entry name" value="DNA/RNA_pol_sf"/>
</dbReference>
<keyword evidence="3" id="KW-1185">Reference proteome</keyword>
<organism evidence="2 3">
    <name type="scientific">Tanacetum coccineum</name>
    <dbReference type="NCBI Taxonomy" id="301880"/>
    <lineage>
        <taxon>Eukaryota</taxon>
        <taxon>Viridiplantae</taxon>
        <taxon>Streptophyta</taxon>
        <taxon>Embryophyta</taxon>
        <taxon>Tracheophyta</taxon>
        <taxon>Spermatophyta</taxon>
        <taxon>Magnoliopsida</taxon>
        <taxon>eudicotyledons</taxon>
        <taxon>Gunneridae</taxon>
        <taxon>Pentapetalae</taxon>
        <taxon>asterids</taxon>
        <taxon>campanulids</taxon>
        <taxon>Asterales</taxon>
        <taxon>Asteraceae</taxon>
        <taxon>Asteroideae</taxon>
        <taxon>Anthemideae</taxon>
        <taxon>Anthemidinae</taxon>
        <taxon>Tanacetum</taxon>
    </lineage>
</organism>
<protein>
    <submittedName>
        <fullName evidence="2">Ribonuclease H-like domain-containing protein</fullName>
    </submittedName>
</protein>